<evidence type="ECO:0000313" key="2">
    <source>
        <dbReference type="EMBL" id="RSL18743.1"/>
    </source>
</evidence>
<dbReference type="Proteomes" id="UP000269669">
    <property type="component" value="Unassembled WGS sequence"/>
</dbReference>
<dbReference type="EMBL" id="RSDW01000001">
    <property type="protein sequence ID" value="RSL18743.1"/>
    <property type="molecule type" value="Genomic_DNA"/>
</dbReference>
<accession>A0A3R9PVF2</accession>
<dbReference type="RefSeq" id="WP_125487059.1">
    <property type="nucleotide sequence ID" value="NZ_RSDW01000001.1"/>
</dbReference>
<gene>
    <name evidence="2" type="ORF">EDE15_4345</name>
</gene>
<comment type="caution">
    <text evidence="2">The sequence shown here is derived from an EMBL/GenBank/DDBJ whole genome shotgun (WGS) entry which is preliminary data.</text>
</comment>
<feature type="chain" id="PRO_5018698389" description="VWFA-related protein" evidence="1">
    <location>
        <begin position="27"/>
        <end position="340"/>
    </location>
</feature>
<evidence type="ECO:0000256" key="1">
    <source>
        <dbReference type="SAM" id="SignalP"/>
    </source>
</evidence>
<name>A0A3R9PVF2_9BACT</name>
<keyword evidence="3" id="KW-1185">Reference proteome</keyword>
<dbReference type="OrthoDB" id="113925at2"/>
<evidence type="ECO:0000313" key="3">
    <source>
        <dbReference type="Proteomes" id="UP000269669"/>
    </source>
</evidence>
<protein>
    <recommendedName>
        <fullName evidence="4">VWFA-related protein</fullName>
    </recommendedName>
</protein>
<proteinExistence type="predicted"/>
<sequence>MMQGAWRGLCALAFMALGVSALVAQNALPTHDDNITTLRVYADLVQIPTLVLGKNYQAVPPIAENRFFVSIDGGPKFRVTHARQEGDDPISLAILLDLGQSETELMNRIDDAIAGLSLTARDRLWVYALDCKLYRSTVHDPTDPAVVKQAVDSVLALWNARAGVRPGGSCPLYLWDSVSVVTKELQARPGLRVMLVVSDGVDRGSRNNWNAVREYAQGSSVAIFGVTGVTNSRVENAFNSVCQLSGGILLPANPQNLATQMQWLMTMVRGRYIVEFPHPVTTKPAHLLMEITIAKSHDFIRPAGAAVLVDDPKILNDPMTVLPDASYAPQVGNRKVMTPH</sequence>
<evidence type="ECO:0008006" key="4">
    <source>
        <dbReference type="Google" id="ProtNLM"/>
    </source>
</evidence>
<reference evidence="2 3" key="1">
    <citation type="submission" date="2018-12" db="EMBL/GenBank/DDBJ databases">
        <title>Sequencing of bacterial isolates from soil warming experiment in Harvard Forest, Massachusetts, USA.</title>
        <authorList>
            <person name="Deangelis K."/>
        </authorList>
    </citation>
    <scope>NUCLEOTIDE SEQUENCE [LARGE SCALE GENOMIC DNA]</scope>
    <source>
        <strain evidence="2 3">EB153</strain>
    </source>
</reference>
<organism evidence="2 3">
    <name type="scientific">Edaphobacter aggregans</name>
    <dbReference type="NCBI Taxonomy" id="570835"/>
    <lineage>
        <taxon>Bacteria</taxon>
        <taxon>Pseudomonadati</taxon>
        <taxon>Acidobacteriota</taxon>
        <taxon>Terriglobia</taxon>
        <taxon>Terriglobales</taxon>
        <taxon>Acidobacteriaceae</taxon>
        <taxon>Edaphobacter</taxon>
    </lineage>
</organism>
<feature type="signal peptide" evidence="1">
    <location>
        <begin position="1"/>
        <end position="26"/>
    </location>
</feature>
<dbReference type="AlphaFoldDB" id="A0A3R9PVF2"/>
<keyword evidence="1" id="KW-0732">Signal</keyword>